<dbReference type="AlphaFoldDB" id="A0A6U8CDI9"/>
<evidence type="ECO:0000313" key="1">
    <source>
        <dbReference type="EMBL" id="CAD9015129.1"/>
    </source>
</evidence>
<sequence>MPSAMSTTRKLVLHFDVNKTLIMCDPVKGWDMSKMVNALLSESCYGTYEPLPSLLDPASKSKLAATWSPVPPLQPSSQPRAGLITYSDFLEEKLQLPKKEKDALKSTFVDAGQVGQVFHSAYQDLLQCLQLPSGVKLPWAPPAIQSGSYFMLPAFFRLLLNLRAQGRDFALVFRTFGTDLPEVAEELEAFCTGSHPLYPGVRMDGTTDCPDYRLHTDMAFGEFFRDAHGVQLTMRGPTGTCLPVQGWAEVWRALDGMLSAGHRALGLRDYYPFWREQGESDTSGKLLLLDPSRTDVHHIFFDDNVQWEKLHIIDARDVTTGDPIPFVDVIDHWVVKAEPLEAIRDPDYFIKAVELCEANLNTCAICRGPVV</sequence>
<dbReference type="EMBL" id="HBGA01070110">
    <property type="protein sequence ID" value="CAD9015129.1"/>
    <property type="molecule type" value="Transcribed_RNA"/>
</dbReference>
<gene>
    <name evidence="1" type="ORF">EGYM00392_LOCUS26235</name>
    <name evidence="2" type="ORF">EGYM00392_LOCUS26236</name>
</gene>
<evidence type="ECO:0000313" key="2">
    <source>
        <dbReference type="EMBL" id="CAD9015130.1"/>
    </source>
</evidence>
<dbReference type="PANTHER" id="PTHR36960">
    <property type="entry name" value="SI:DKEY-32E6.3"/>
    <property type="match status" value="1"/>
</dbReference>
<dbReference type="EMBL" id="HBGA01070111">
    <property type="protein sequence ID" value="CAD9015130.1"/>
    <property type="molecule type" value="Transcribed_RNA"/>
</dbReference>
<reference evidence="1" key="1">
    <citation type="submission" date="2021-01" db="EMBL/GenBank/DDBJ databases">
        <authorList>
            <person name="Corre E."/>
            <person name="Pelletier E."/>
            <person name="Niang G."/>
            <person name="Scheremetjew M."/>
            <person name="Finn R."/>
            <person name="Kale V."/>
            <person name="Holt S."/>
            <person name="Cochrane G."/>
            <person name="Meng A."/>
            <person name="Brown T."/>
            <person name="Cohen L."/>
        </authorList>
    </citation>
    <scope>NUCLEOTIDE SEQUENCE</scope>
    <source>
        <strain evidence="1">NIES-381</strain>
    </source>
</reference>
<dbReference type="PANTHER" id="PTHR36960:SF1">
    <property type="entry name" value="SI:DKEY-32E6.3"/>
    <property type="match status" value="1"/>
</dbReference>
<protein>
    <submittedName>
        <fullName evidence="1">Uncharacterized protein</fullName>
    </submittedName>
</protein>
<proteinExistence type="predicted"/>
<name>A0A6U8CDI9_9EUGL</name>
<organism evidence="1">
    <name type="scientific">Eutreptiella gymnastica</name>
    <dbReference type="NCBI Taxonomy" id="73025"/>
    <lineage>
        <taxon>Eukaryota</taxon>
        <taxon>Discoba</taxon>
        <taxon>Euglenozoa</taxon>
        <taxon>Euglenida</taxon>
        <taxon>Spirocuta</taxon>
        <taxon>Euglenophyceae</taxon>
        <taxon>Eutreptiales</taxon>
        <taxon>Eutreptiaceae</taxon>
        <taxon>Eutreptiella</taxon>
    </lineage>
</organism>
<accession>A0A6U8CDI9</accession>